<dbReference type="AlphaFoldDB" id="A0A9W7EJF0"/>
<dbReference type="Pfam" id="PF00106">
    <property type="entry name" value="adh_short"/>
    <property type="match status" value="1"/>
</dbReference>
<accession>A0A9W7EJF0</accession>
<comment type="caution">
    <text evidence="4">The sequence shown here is derived from an EMBL/GenBank/DDBJ whole genome shotgun (WGS) entry which is preliminary data.</text>
</comment>
<dbReference type="InterPro" id="IPR002347">
    <property type="entry name" value="SDR_fam"/>
</dbReference>
<dbReference type="PRINTS" id="PR00080">
    <property type="entry name" value="SDRFAMILY"/>
</dbReference>
<evidence type="ECO:0000313" key="5">
    <source>
        <dbReference type="Proteomes" id="UP001165085"/>
    </source>
</evidence>
<dbReference type="EMBL" id="BRXY01000255">
    <property type="protein sequence ID" value="GMH81183.1"/>
    <property type="molecule type" value="Genomic_DNA"/>
</dbReference>
<organism evidence="4 5">
    <name type="scientific">Triparma strigata</name>
    <dbReference type="NCBI Taxonomy" id="1606541"/>
    <lineage>
        <taxon>Eukaryota</taxon>
        <taxon>Sar</taxon>
        <taxon>Stramenopiles</taxon>
        <taxon>Ochrophyta</taxon>
        <taxon>Bolidophyceae</taxon>
        <taxon>Parmales</taxon>
        <taxon>Triparmaceae</taxon>
        <taxon>Triparma</taxon>
    </lineage>
</organism>
<dbReference type="PANTHER" id="PTHR24320:SF148">
    <property type="entry name" value="NAD(P)-BINDING ROSSMANN-FOLD SUPERFAMILY PROTEIN"/>
    <property type="match status" value="1"/>
</dbReference>
<dbReference type="PANTHER" id="PTHR24320">
    <property type="entry name" value="RETINOL DEHYDROGENASE"/>
    <property type="match status" value="1"/>
</dbReference>
<reference evidence="5" key="1">
    <citation type="journal article" date="2023" name="Commun. Biol.">
        <title>Genome analysis of Parmales, the sister group of diatoms, reveals the evolutionary specialization of diatoms from phago-mixotrophs to photoautotrophs.</title>
        <authorList>
            <person name="Ban H."/>
            <person name="Sato S."/>
            <person name="Yoshikawa S."/>
            <person name="Yamada K."/>
            <person name="Nakamura Y."/>
            <person name="Ichinomiya M."/>
            <person name="Sato N."/>
            <person name="Blanc-Mathieu R."/>
            <person name="Endo H."/>
            <person name="Kuwata A."/>
            <person name="Ogata H."/>
        </authorList>
    </citation>
    <scope>NUCLEOTIDE SEQUENCE [LARGE SCALE GENOMIC DNA]</scope>
    <source>
        <strain evidence="5">NIES 3701</strain>
    </source>
</reference>
<dbReference type="Gene3D" id="3.40.50.720">
    <property type="entry name" value="NAD(P)-binding Rossmann-like Domain"/>
    <property type="match status" value="1"/>
</dbReference>
<name>A0A9W7EJF0_9STRA</name>
<dbReference type="OrthoDB" id="191139at2759"/>
<dbReference type="SUPFAM" id="SSF51735">
    <property type="entry name" value="NAD(P)-binding Rossmann-fold domains"/>
    <property type="match status" value="1"/>
</dbReference>
<evidence type="ECO:0008006" key="6">
    <source>
        <dbReference type="Google" id="ProtNLM"/>
    </source>
</evidence>
<dbReference type="PRINTS" id="PR00081">
    <property type="entry name" value="GDHRDH"/>
</dbReference>
<evidence type="ECO:0000256" key="3">
    <source>
        <dbReference type="RuleBase" id="RU000363"/>
    </source>
</evidence>
<evidence type="ECO:0000256" key="2">
    <source>
        <dbReference type="ARBA" id="ARBA00023002"/>
    </source>
</evidence>
<evidence type="ECO:0000256" key="1">
    <source>
        <dbReference type="ARBA" id="ARBA00006484"/>
    </source>
</evidence>
<sequence>MLWKGKKTNFFFGRLSSLRHVTLRHTFTRMQISVLVFSFAAFFSLTMIRSSTALSTALITGSTDGIGLHTARKLLESGHKVIVHGRNQQRVDAAVSDLSKYGEVSSYTADLSSVSGCLSLANAIKRDHSTLEILINNAGVFSPTFTTTPSGLETTFAVNVLAPFIITRELLPLLLATSSSRIINVSSISQNDGPSTIKVSTVLSSIFQDPSTYDKYSSYGISKRLIAMYSQTLSRRLSSMGVPHPTVMSCDPGTVNTKMLSAGWGNCGIDISLANNEFMLATKEIKGDDHGKYWYGGRVHGDCVREEEGEELWRLLEQLSTRE</sequence>
<gene>
    <name evidence="4" type="ORF">TrST_g11765</name>
</gene>
<protein>
    <recommendedName>
        <fullName evidence="6">NAD(P)-binding protein</fullName>
    </recommendedName>
</protein>
<evidence type="ECO:0000313" key="4">
    <source>
        <dbReference type="EMBL" id="GMH81183.1"/>
    </source>
</evidence>
<proteinExistence type="inferred from homology"/>
<keyword evidence="5" id="KW-1185">Reference proteome</keyword>
<dbReference type="GO" id="GO:0016491">
    <property type="term" value="F:oxidoreductase activity"/>
    <property type="evidence" value="ECO:0007669"/>
    <property type="project" value="UniProtKB-KW"/>
</dbReference>
<dbReference type="InterPro" id="IPR036291">
    <property type="entry name" value="NAD(P)-bd_dom_sf"/>
</dbReference>
<dbReference type="Proteomes" id="UP001165085">
    <property type="component" value="Unassembled WGS sequence"/>
</dbReference>
<keyword evidence="2" id="KW-0560">Oxidoreductase</keyword>
<comment type="similarity">
    <text evidence="1 3">Belongs to the short-chain dehydrogenases/reductases (SDR) family.</text>
</comment>